<dbReference type="InterPro" id="IPR019424">
    <property type="entry name" value="7TM_GPCR_Srsx"/>
</dbReference>
<evidence type="ECO:0008006" key="4">
    <source>
        <dbReference type="Google" id="ProtNLM"/>
    </source>
</evidence>
<feature type="transmembrane region" description="Helical" evidence="1">
    <location>
        <begin position="64"/>
        <end position="90"/>
    </location>
</feature>
<evidence type="ECO:0000313" key="3">
    <source>
        <dbReference type="Proteomes" id="UP000054495"/>
    </source>
</evidence>
<gene>
    <name evidence="2" type="ORF">ANCCEY_13908</name>
</gene>
<dbReference type="EMBL" id="KE125822">
    <property type="protein sequence ID" value="EPB66999.1"/>
    <property type="molecule type" value="Genomic_DNA"/>
</dbReference>
<evidence type="ECO:0000256" key="1">
    <source>
        <dbReference type="SAM" id="Phobius"/>
    </source>
</evidence>
<dbReference type="Proteomes" id="UP000054495">
    <property type="component" value="Unassembled WGS sequence"/>
</dbReference>
<evidence type="ECO:0000313" key="2">
    <source>
        <dbReference type="EMBL" id="EPB66999.1"/>
    </source>
</evidence>
<keyword evidence="1" id="KW-0812">Transmembrane</keyword>
<sequence length="121" mass="13408">MSVKELIDLLLTVPYRACPTAPYITVIFVLCSLFAIPTVVWGFVAQDDEVIPYCNPPLGLAPNVSHFWSVSNVVVNCIVLLVYATIIGFVHFRVVTQPVDELQPNQEHVMSNAKSFVVCKS</sequence>
<keyword evidence="1" id="KW-1133">Transmembrane helix</keyword>
<name>A0A0D6L6G9_9BILA</name>
<protein>
    <recommendedName>
        <fullName evidence="4">G-protein coupled receptors family 1 profile domain-containing protein</fullName>
    </recommendedName>
</protein>
<keyword evidence="3" id="KW-1185">Reference proteome</keyword>
<feature type="transmembrane region" description="Helical" evidence="1">
    <location>
        <begin position="21"/>
        <end position="44"/>
    </location>
</feature>
<reference evidence="2 3" key="1">
    <citation type="submission" date="2013-05" db="EMBL/GenBank/DDBJ databases">
        <title>Draft genome of the parasitic nematode Anyclostoma ceylanicum.</title>
        <authorList>
            <person name="Mitreva M."/>
        </authorList>
    </citation>
    <scope>NUCLEOTIDE SEQUENCE [LARGE SCALE GENOMIC DNA]</scope>
</reference>
<dbReference type="Pfam" id="PF10320">
    <property type="entry name" value="7TM_GPCR_Srsx"/>
    <property type="match status" value="1"/>
</dbReference>
<accession>A0A0D6L6G9</accession>
<proteinExistence type="predicted"/>
<organism evidence="2 3">
    <name type="scientific">Ancylostoma ceylanicum</name>
    <dbReference type="NCBI Taxonomy" id="53326"/>
    <lineage>
        <taxon>Eukaryota</taxon>
        <taxon>Metazoa</taxon>
        <taxon>Ecdysozoa</taxon>
        <taxon>Nematoda</taxon>
        <taxon>Chromadorea</taxon>
        <taxon>Rhabditida</taxon>
        <taxon>Rhabditina</taxon>
        <taxon>Rhabditomorpha</taxon>
        <taxon>Strongyloidea</taxon>
        <taxon>Ancylostomatidae</taxon>
        <taxon>Ancylostomatinae</taxon>
        <taxon>Ancylostoma</taxon>
    </lineage>
</organism>
<keyword evidence="1" id="KW-0472">Membrane</keyword>
<dbReference type="AlphaFoldDB" id="A0A0D6L6G9"/>